<evidence type="ECO:0000256" key="1">
    <source>
        <dbReference type="SAM" id="MobiDB-lite"/>
    </source>
</evidence>
<sequence length="441" mass="49825">MIPEGPVKESDESNVTLFCNILDANPSVLTKVRWYANSTLLKELPDCEETREDLCHIDPSKLLLESIGRGFFYNYSCEGYNAAGWGPRSEDKELMVHYEPGPATLTHFPPIAIKKKSVIFYCAVDDPGYPESNRFVAATQTKNNSNNNNNNNSNKNTSIPQIAYHTVQALQPHEADAAFEALLLQKQQELRQQQQQQQQQSQQQQPHQQQQQQHLLNPTHISSTLSTLSGMSAVHSTAHQIKETHALIDLHLNHSLCTLLTLTTYMPQSQILTLYNGGHPFDYSSESTTASYALYRKMGKFMYVAQTLSQPNRYRWLRGGRGPLQDIVTKEWTVEPVGLDSRTNYSCYAYNEGGKGAMATVNLEVHAPPFFIKNMQPYTGVLHSVSNFNLTCRIECVPRCEISWQKDGVPIDKNDTRYFVKEKYMDASPATGDFESMLSVL</sequence>
<dbReference type="Proteomes" id="UP000295192">
    <property type="component" value="Unassembled WGS sequence"/>
</dbReference>
<comment type="caution">
    <text evidence="2">The sequence shown here is derived from an EMBL/GenBank/DDBJ whole genome shotgun (WGS) entry which is preliminary data.</text>
</comment>
<dbReference type="Gene3D" id="2.60.40.10">
    <property type="entry name" value="Immunoglobulins"/>
    <property type="match status" value="1"/>
</dbReference>
<gene>
    <name evidence="2" type="ORF">AWZ03_015063</name>
</gene>
<organism evidence="2 3">
    <name type="scientific">Drosophila navojoa</name>
    <name type="common">Fruit fly</name>
    <dbReference type="NCBI Taxonomy" id="7232"/>
    <lineage>
        <taxon>Eukaryota</taxon>
        <taxon>Metazoa</taxon>
        <taxon>Ecdysozoa</taxon>
        <taxon>Arthropoda</taxon>
        <taxon>Hexapoda</taxon>
        <taxon>Insecta</taxon>
        <taxon>Pterygota</taxon>
        <taxon>Neoptera</taxon>
        <taxon>Endopterygota</taxon>
        <taxon>Diptera</taxon>
        <taxon>Brachycera</taxon>
        <taxon>Muscomorpha</taxon>
        <taxon>Ephydroidea</taxon>
        <taxon>Drosophilidae</taxon>
        <taxon>Drosophila</taxon>
    </lineage>
</organism>
<dbReference type="GO" id="GO:0070062">
    <property type="term" value="C:extracellular exosome"/>
    <property type="evidence" value="ECO:0007669"/>
    <property type="project" value="TreeGrafter"/>
</dbReference>
<dbReference type="GO" id="GO:0042609">
    <property type="term" value="F:CD4 receptor binding"/>
    <property type="evidence" value="ECO:0007669"/>
    <property type="project" value="TreeGrafter"/>
</dbReference>
<dbReference type="GO" id="GO:0033691">
    <property type="term" value="F:sialic acid binding"/>
    <property type="evidence" value="ECO:0007669"/>
    <property type="project" value="TreeGrafter"/>
</dbReference>
<name>A0A484ASI5_DRONA</name>
<dbReference type="InterPro" id="IPR013783">
    <property type="entry name" value="Ig-like_fold"/>
</dbReference>
<dbReference type="GO" id="GO:0050859">
    <property type="term" value="P:negative regulation of B cell receptor signaling pathway"/>
    <property type="evidence" value="ECO:0007669"/>
    <property type="project" value="TreeGrafter"/>
</dbReference>
<dbReference type="GO" id="GO:0005769">
    <property type="term" value="C:early endosome"/>
    <property type="evidence" value="ECO:0007669"/>
    <property type="project" value="TreeGrafter"/>
</dbReference>
<dbReference type="SUPFAM" id="SSF48726">
    <property type="entry name" value="Immunoglobulin"/>
    <property type="match status" value="3"/>
</dbReference>
<feature type="non-terminal residue" evidence="2">
    <location>
        <position position="441"/>
    </location>
</feature>
<dbReference type="PANTHER" id="PTHR46958:SF1">
    <property type="entry name" value="B-CELL RECEPTOR CD22"/>
    <property type="match status" value="1"/>
</dbReference>
<dbReference type="GO" id="GO:0009897">
    <property type="term" value="C:external side of plasma membrane"/>
    <property type="evidence" value="ECO:0007669"/>
    <property type="project" value="TreeGrafter"/>
</dbReference>
<proteinExistence type="predicted"/>
<dbReference type="AlphaFoldDB" id="A0A484ASI5"/>
<protein>
    <recommendedName>
        <fullName evidence="4">Ig-like domain-containing protein</fullName>
    </recommendedName>
</protein>
<evidence type="ECO:0000313" key="3">
    <source>
        <dbReference type="Proteomes" id="UP000295192"/>
    </source>
</evidence>
<feature type="region of interest" description="Disordered" evidence="1">
    <location>
        <begin position="194"/>
        <end position="214"/>
    </location>
</feature>
<accession>A0A484ASI5</accession>
<dbReference type="GO" id="GO:0055037">
    <property type="term" value="C:recycling endosome"/>
    <property type="evidence" value="ECO:0007669"/>
    <property type="project" value="TreeGrafter"/>
</dbReference>
<dbReference type="InterPro" id="IPR036179">
    <property type="entry name" value="Ig-like_dom_sf"/>
</dbReference>
<evidence type="ECO:0008006" key="4">
    <source>
        <dbReference type="Google" id="ProtNLM"/>
    </source>
</evidence>
<dbReference type="EMBL" id="LSRL02003140">
    <property type="protein sequence ID" value="TDG38515.1"/>
    <property type="molecule type" value="Genomic_DNA"/>
</dbReference>
<dbReference type="PANTHER" id="PTHR46958">
    <property type="entry name" value="B-CELL RECEPTOR CD22"/>
    <property type="match status" value="1"/>
</dbReference>
<keyword evidence="3" id="KW-1185">Reference proteome</keyword>
<dbReference type="GO" id="GO:0019903">
    <property type="term" value="F:protein phosphatase binding"/>
    <property type="evidence" value="ECO:0007669"/>
    <property type="project" value="TreeGrafter"/>
</dbReference>
<reference evidence="2 3" key="1">
    <citation type="journal article" date="2019" name="J. Hered.">
        <title>An Improved Genome Assembly for Drosophila navojoa, the Basal Species in the mojavensis Cluster.</title>
        <authorList>
            <person name="Vanderlinde T."/>
            <person name="Dupim E.G."/>
            <person name="Nazario-Yepiz N.O."/>
            <person name="Carvalho A.B."/>
        </authorList>
    </citation>
    <scope>NUCLEOTIDE SEQUENCE [LARGE SCALE GENOMIC DNA]</scope>
    <source>
        <strain evidence="2">Navoj_Jal97</strain>
        <tissue evidence="2">Whole organism</tissue>
    </source>
</reference>
<evidence type="ECO:0000313" key="2">
    <source>
        <dbReference type="EMBL" id="TDG38515.1"/>
    </source>
</evidence>